<evidence type="ECO:0000313" key="2">
    <source>
        <dbReference type="EMBL" id="RVW14973.1"/>
    </source>
</evidence>
<comment type="caution">
    <text evidence="2">The sequence shown here is derived from an EMBL/GenBank/DDBJ whole genome shotgun (WGS) entry which is preliminary data.</text>
</comment>
<accession>A0A438BVH8</accession>
<organism evidence="2 3">
    <name type="scientific">Vitis vinifera</name>
    <name type="common">Grape</name>
    <dbReference type="NCBI Taxonomy" id="29760"/>
    <lineage>
        <taxon>Eukaryota</taxon>
        <taxon>Viridiplantae</taxon>
        <taxon>Streptophyta</taxon>
        <taxon>Embryophyta</taxon>
        <taxon>Tracheophyta</taxon>
        <taxon>Spermatophyta</taxon>
        <taxon>Magnoliopsida</taxon>
        <taxon>eudicotyledons</taxon>
        <taxon>Gunneridae</taxon>
        <taxon>Pentapetalae</taxon>
        <taxon>rosids</taxon>
        <taxon>Vitales</taxon>
        <taxon>Vitaceae</taxon>
        <taxon>Viteae</taxon>
        <taxon>Vitis</taxon>
    </lineage>
</organism>
<reference evidence="2 3" key="1">
    <citation type="journal article" date="2018" name="PLoS Genet.">
        <title>Population sequencing reveals clonal diversity and ancestral inbreeding in the grapevine cultivar Chardonnay.</title>
        <authorList>
            <person name="Roach M.J."/>
            <person name="Johnson D.L."/>
            <person name="Bohlmann J."/>
            <person name="van Vuuren H.J."/>
            <person name="Jones S.J."/>
            <person name="Pretorius I.S."/>
            <person name="Schmidt S.A."/>
            <person name="Borneman A.R."/>
        </authorList>
    </citation>
    <scope>NUCLEOTIDE SEQUENCE [LARGE SCALE GENOMIC DNA]</scope>
    <source>
        <strain evidence="3">cv. Chardonnay</strain>
        <tissue evidence="2">Leaf</tissue>
    </source>
</reference>
<proteinExistence type="predicted"/>
<gene>
    <name evidence="2" type="ORF">CK203_090421</name>
</gene>
<dbReference type="AlphaFoldDB" id="A0A438BVH8"/>
<sequence>MGRLISKFFIYESVTPQKAKSHHFKNMIIGTQQAGMGIKPPSPYEIRNKYLEMEYKEMEAYVNQQREKWKTYRLGITDVINNARKITNFIYNHGWLLAQMRKYYGGDIVRPRVTRRGTGSDPELLQAVYDVFEKLDPTTKSLGQFRNELKLRDMETENDQIAKKYYPDLLDILIEVGEEEDNQLFQWVRPIHLDDEVQNLDPRIAAHTRDFGVNVERVLFDEVHFESFNKDTDDSFQAALNSHQDVDSTSVGHSSRPNTACTSTSGYDGSKCGTNDGVIMREKIFRNVYKVNIQSVSLPMK</sequence>
<dbReference type="Proteomes" id="UP000288805">
    <property type="component" value="Unassembled WGS sequence"/>
</dbReference>
<evidence type="ECO:0000313" key="3">
    <source>
        <dbReference type="Proteomes" id="UP000288805"/>
    </source>
</evidence>
<dbReference type="EMBL" id="QGNW01002607">
    <property type="protein sequence ID" value="RVW14973.1"/>
    <property type="molecule type" value="Genomic_DNA"/>
</dbReference>
<evidence type="ECO:0000256" key="1">
    <source>
        <dbReference type="SAM" id="MobiDB-lite"/>
    </source>
</evidence>
<protein>
    <submittedName>
        <fullName evidence="2">Uncharacterized protein</fullName>
    </submittedName>
</protein>
<name>A0A438BVH8_VITVI</name>
<feature type="region of interest" description="Disordered" evidence="1">
    <location>
        <begin position="246"/>
        <end position="267"/>
    </location>
</feature>